<dbReference type="Gene3D" id="1.25.40.20">
    <property type="entry name" value="Ankyrin repeat-containing domain"/>
    <property type="match status" value="1"/>
</dbReference>
<reference evidence="3 4" key="1">
    <citation type="submission" date="2020-04" db="EMBL/GenBank/DDBJ databases">
        <title>Perkinsus olseni comparative genomics.</title>
        <authorList>
            <person name="Bogema D.R."/>
        </authorList>
    </citation>
    <scope>NUCLEOTIDE SEQUENCE [LARGE SCALE GENOMIC DNA]</scope>
    <source>
        <strain evidence="3">00978-12</strain>
    </source>
</reference>
<dbReference type="InterPro" id="IPR036770">
    <property type="entry name" value="Ankyrin_rpt-contain_sf"/>
</dbReference>
<evidence type="ECO:0000313" key="3">
    <source>
        <dbReference type="EMBL" id="KAF4683268.1"/>
    </source>
</evidence>
<name>A0A7J6NHF0_PEROL</name>
<feature type="region of interest" description="Disordered" evidence="1">
    <location>
        <begin position="924"/>
        <end position="976"/>
    </location>
</feature>
<protein>
    <submittedName>
        <fullName evidence="3">Uncharacterized protein</fullName>
    </submittedName>
</protein>
<keyword evidence="2" id="KW-0732">Signal</keyword>
<dbReference type="Proteomes" id="UP000541610">
    <property type="component" value="Unassembled WGS sequence"/>
</dbReference>
<evidence type="ECO:0000256" key="2">
    <source>
        <dbReference type="SAM" id="SignalP"/>
    </source>
</evidence>
<evidence type="ECO:0000313" key="4">
    <source>
        <dbReference type="Proteomes" id="UP000541610"/>
    </source>
</evidence>
<sequence>MSSLAASCLLLIIILLTAATTILTSALWLASYNLITREGNTLSEKVSTVVATDDIPRWLCYLALPLVAWRSEEKAQQERLRRLADPLRPYRAAARIQNWWRPLYDQRRRCRAEVTIAACWRGYAVRQEAHRRLLAIVQIQSAGRCLLAMNKAGPSNATGQTLAMTAALYDMPLSLDLLFHRLGAEALEERDRYGWTCLHYAVEGTSLRSCEVVISTEKELGVERSESLLQAEITSPTQTRMTPLDLAGRYRTDGDARSTVILPMLKTYDDELTRREEGFLGESDPGNDGTALALVSLLSLGFDGGFNVEELQWKARCSGSEPLGGATVCHHKYQCRFFRAQSNCSCPPSPIVTSFGILYATSHRRAADVIQAVALSRVQRRKTVSADGSIASLNLNKFGEEVLQDLLDYGYDIVEAAMTSSEEGDIVNEGDLNAEEEGGGLLNPHAQAMAECKEWLWSKRAWLRMVLRSWQSEVGRVRRARDEDDAVRDASMHHEELLHRFSNFFIRAESTRMAGVTLAAWWDVTRQARLEEERRKAARLQEVVEAAAAVAALGQRAQTMMNNEVRRRAALTSWGLSFIVRSNGAQQRGIQGDAFYSWRSYAKTMAVDRLKLAVERKQNSIREWGDKYFTVMKGAADTVLNKEALLKVTFRGWKREVDASRLFQQVTTEQAARSQQAETKLMQQVECLSSRLLEVTTSVWTVHLVLVAWRTWAREEVFERHLDSMYSVAQESRLALADGFFDHAKDKGVERLKRQVFGGWKTEALLLGMEQRELELRRQLAVSQKSIAHLMVEQSTRQADTYLLSSVVRGWFHATSRETIIRQLEENRTAEVGEATADAERRLMRITRAAETITAEYLRVSLSASSFNSWQLSAQRESRERMAGVSKAATDALDAMVVEKEKLLTKNEELRTEADSLRSEVERLRGLLSRDPNEGSDSSSDSGVSSSVDGSKKQAETFNPTLGWRPRGNPPDRSTIDRLDLYDAEEKLNNGEYFMEKAAQVKCLPRRRLFFCVRDIDDYQSYLEVFDNASLRRMRSSYSLEDVCHASYDWPKREISIDSEADASLGVMRSLKRKTLTEMSDDFFLSLIKIVRESVSRRDHFKKQGFDSRLSRGVASNGGQGQARGSVAPRRTTLFLAPPARRASAASVAGSAQRFSPRVRTSSAAASSSLGEAADEKPSLDVAVGDHQPESRQTVLLDAEQSAASSPPPELGMFVRPPFFHCLLPLLLLTERVVASEAVQHQQLFPDVPPRASVSKQCAAYAPIEDISVSEASAIFYASALWNRSPEFPTTVPSGLILYSSTNPFSYSPAVVKFEQFLAGSFPGHSFLSGESRGSNSSGATAVGSDTKAFAASIDPPFDADKAVAYVANVTGLEVATTSHFYRSGALYSDEYNIKLHLDRSVFSLRDWTGLVVLAYTCINSTDVLFHQLQDPCRVGSLVVVQALVDRRRSIAIVCGVAATIGLAVYLFRDETDDEREEASRKKAAIPPGKRPFYPTTEWQKVEADQVCPAGLDFKMDVSTGESFARLSSK</sequence>
<organism evidence="3 4">
    <name type="scientific">Perkinsus olseni</name>
    <name type="common">Perkinsus atlanticus</name>
    <dbReference type="NCBI Taxonomy" id="32597"/>
    <lineage>
        <taxon>Eukaryota</taxon>
        <taxon>Sar</taxon>
        <taxon>Alveolata</taxon>
        <taxon>Perkinsozoa</taxon>
        <taxon>Perkinsea</taxon>
        <taxon>Perkinsida</taxon>
        <taxon>Perkinsidae</taxon>
        <taxon>Perkinsus</taxon>
    </lineage>
</organism>
<dbReference type="OrthoDB" id="10368279at2759"/>
<feature type="region of interest" description="Disordered" evidence="1">
    <location>
        <begin position="1157"/>
        <end position="1190"/>
    </location>
</feature>
<gene>
    <name evidence="3" type="ORF">FOZ60_009389</name>
</gene>
<comment type="caution">
    <text evidence="3">The sequence shown here is derived from an EMBL/GenBank/DDBJ whole genome shotgun (WGS) entry which is preliminary data.</text>
</comment>
<feature type="compositionally biased region" description="Low complexity" evidence="1">
    <location>
        <begin position="935"/>
        <end position="949"/>
    </location>
</feature>
<feature type="region of interest" description="Disordered" evidence="1">
    <location>
        <begin position="1478"/>
        <end position="1497"/>
    </location>
</feature>
<feature type="chain" id="PRO_5029633802" evidence="2">
    <location>
        <begin position="20"/>
        <end position="1530"/>
    </location>
</feature>
<feature type="signal peptide" evidence="2">
    <location>
        <begin position="1"/>
        <end position="19"/>
    </location>
</feature>
<feature type="compositionally biased region" description="Low complexity" evidence="1">
    <location>
        <begin position="1162"/>
        <end position="1172"/>
    </location>
</feature>
<evidence type="ECO:0000256" key="1">
    <source>
        <dbReference type="SAM" id="MobiDB-lite"/>
    </source>
</evidence>
<dbReference type="EMBL" id="JABANP010000378">
    <property type="protein sequence ID" value="KAF4683268.1"/>
    <property type="molecule type" value="Genomic_DNA"/>
</dbReference>
<feature type="region of interest" description="Disordered" evidence="1">
    <location>
        <begin position="1110"/>
        <end position="1130"/>
    </location>
</feature>
<dbReference type="PROSITE" id="PS50096">
    <property type="entry name" value="IQ"/>
    <property type="match status" value="1"/>
</dbReference>
<proteinExistence type="predicted"/>
<accession>A0A7J6NHF0</accession>
<dbReference type="SUPFAM" id="SSF48403">
    <property type="entry name" value="Ankyrin repeat"/>
    <property type="match status" value="1"/>
</dbReference>